<reference evidence="2 3" key="1">
    <citation type="submission" date="2024-01" db="EMBL/GenBank/DDBJ databases">
        <title>Genome assemblies of Stephania.</title>
        <authorList>
            <person name="Yang L."/>
        </authorList>
    </citation>
    <scope>NUCLEOTIDE SEQUENCE [LARGE SCALE GENOMIC DNA]</scope>
    <source>
        <strain evidence="2">QJT</strain>
        <tissue evidence="2">Leaf</tissue>
    </source>
</reference>
<comment type="caution">
    <text evidence="2">The sequence shown here is derived from an EMBL/GenBank/DDBJ whole genome shotgun (WGS) entry which is preliminary data.</text>
</comment>
<evidence type="ECO:0000256" key="1">
    <source>
        <dbReference type="SAM" id="MobiDB-lite"/>
    </source>
</evidence>
<gene>
    <name evidence="2" type="ORF">Sjap_007951</name>
</gene>
<dbReference type="EMBL" id="JBBNAE010000003">
    <property type="protein sequence ID" value="KAK9137357.1"/>
    <property type="molecule type" value="Genomic_DNA"/>
</dbReference>
<evidence type="ECO:0000313" key="2">
    <source>
        <dbReference type="EMBL" id="KAK9137357.1"/>
    </source>
</evidence>
<sequence>MNNKKVVLLAELNKGDNLSCLLPLLSEGSCGGGCKTSLENQLQNLCINSTSDGKFEITLLSHLSLDFESSSKNQNLNITYSVHDEKPAVSQEADLVPTVIDEEINGVLVSEEAKSIEKSSDLSLNGGGGGGGDDGESVEVSTAHIDSEANNEEFDEKVVPLSSGVDNKEELENLIGEGSLNLVGEEKEATGIFLQRFEPVLKSAPLIKPSAVEPIVKETVPLSEKQVMNNDMSENIFNFEEDFPPLGSWNNKTKSK</sequence>
<dbReference type="Proteomes" id="UP001417504">
    <property type="component" value="Unassembled WGS sequence"/>
</dbReference>
<protein>
    <submittedName>
        <fullName evidence="2">Uncharacterized protein</fullName>
    </submittedName>
</protein>
<organism evidence="2 3">
    <name type="scientific">Stephania japonica</name>
    <dbReference type="NCBI Taxonomy" id="461633"/>
    <lineage>
        <taxon>Eukaryota</taxon>
        <taxon>Viridiplantae</taxon>
        <taxon>Streptophyta</taxon>
        <taxon>Embryophyta</taxon>
        <taxon>Tracheophyta</taxon>
        <taxon>Spermatophyta</taxon>
        <taxon>Magnoliopsida</taxon>
        <taxon>Ranunculales</taxon>
        <taxon>Menispermaceae</taxon>
        <taxon>Menispermoideae</taxon>
        <taxon>Cissampelideae</taxon>
        <taxon>Stephania</taxon>
    </lineage>
</organism>
<evidence type="ECO:0000313" key="3">
    <source>
        <dbReference type="Proteomes" id="UP001417504"/>
    </source>
</evidence>
<proteinExistence type="predicted"/>
<dbReference type="AlphaFoldDB" id="A0AAP0JQX6"/>
<keyword evidence="3" id="KW-1185">Reference proteome</keyword>
<name>A0AAP0JQX6_9MAGN</name>
<feature type="region of interest" description="Disordered" evidence="1">
    <location>
        <begin position="119"/>
        <end position="138"/>
    </location>
</feature>
<accession>A0AAP0JQX6</accession>